<dbReference type="PANTHER" id="PTHR37820">
    <property type="entry name" value="CELL DIVISION PROTEIN DIVIB"/>
    <property type="match status" value="1"/>
</dbReference>
<dbReference type="InterPro" id="IPR034746">
    <property type="entry name" value="POTRA"/>
</dbReference>
<dbReference type="STRING" id="100884.GCA_000269565_01973"/>
<organism evidence="10 11">
    <name type="scientific">Coprobacillus cateniformis</name>
    <dbReference type="NCBI Taxonomy" id="100884"/>
    <lineage>
        <taxon>Bacteria</taxon>
        <taxon>Bacillati</taxon>
        <taxon>Bacillota</taxon>
        <taxon>Erysipelotrichia</taxon>
        <taxon>Erysipelotrichales</taxon>
        <taxon>Coprobacillaceae</taxon>
        <taxon>Coprobacillus</taxon>
    </lineage>
</organism>
<evidence type="ECO:0000313" key="11">
    <source>
        <dbReference type="Proteomes" id="UP000003157"/>
    </source>
</evidence>
<dbReference type="HOGENOM" id="CLU_046278_2_1_9"/>
<comment type="caution">
    <text evidence="10">The sequence shown here is derived from an EMBL/GenBank/DDBJ whole genome shotgun (WGS) entry which is preliminary data.</text>
</comment>
<evidence type="ECO:0000313" key="10">
    <source>
        <dbReference type="EMBL" id="EFW04752.1"/>
    </source>
</evidence>
<dbReference type="AlphaFoldDB" id="E7GAT6"/>
<name>E7GAT6_9FIRM</name>
<evidence type="ECO:0000259" key="9">
    <source>
        <dbReference type="PROSITE" id="PS51779"/>
    </source>
</evidence>
<dbReference type="Gene3D" id="3.10.20.310">
    <property type="entry name" value="membrane protein fhac"/>
    <property type="match status" value="1"/>
</dbReference>
<dbReference type="PROSITE" id="PS51779">
    <property type="entry name" value="POTRA"/>
    <property type="match status" value="1"/>
</dbReference>
<gene>
    <name evidence="10" type="ORF">HMPREF9488_01876</name>
</gene>
<evidence type="ECO:0000256" key="1">
    <source>
        <dbReference type="ARBA" id="ARBA00004370"/>
    </source>
</evidence>
<evidence type="ECO:0000256" key="2">
    <source>
        <dbReference type="ARBA" id="ARBA00022475"/>
    </source>
</evidence>
<dbReference type="PANTHER" id="PTHR37820:SF1">
    <property type="entry name" value="CELL DIVISION PROTEIN FTSQ"/>
    <property type="match status" value="1"/>
</dbReference>
<dbReference type="EMBL" id="ADKX01000033">
    <property type="protein sequence ID" value="EFW04752.1"/>
    <property type="molecule type" value="Genomic_DNA"/>
</dbReference>
<keyword evidence="6 8" id="KW-0472">Membrane</keyword>
<evidence type="ECO:0000256" key="4">
    <source>
        <dbReference type="ARBA" id="ARBA00022692"/>
    </source>
</evidence>
<feature type="transmembrane region" description="Helical" evidence="8">
    <location>
        <begin position="29"/>
        <end position="46"/>
    </location>
</feature>
<accession>E7GAT6</accession>
<dbReference type="GO" id="GO:0051301">
    <property type="term" value="P:cell division"/>
    <property type="evidence" value="ECO:0007669"/>
    <property type="project" value="UniProtKB-KW"/>
</dbReference>
<dbReference type="InterPro" id="IPR013685">
    <property type="entry name" value="POTRA_FtsQ_type"/>
</dbReference>
<protein>
    <recommendedName>
        <fullName evidence="9">POTRA domain-containing protein</fullName>
    </recommendedName>
</protein>
<reference evidence="10 11" key="1">
    <citation type="submission" date="2010-12" db="EMBL/GenBank/DDBJ databases">
        <title>The Genome Sequence of Coprobacillus sp. strain 29_1.</title>
        <authorList>
            <consortium name="The Broad Institute Genome Sequencing Platform"/>
            <person name="Earl A."/>
            <person name="Ward D."/>
            <person name="Feldgarden M."/>
            <person name="Gevers D."/>
            <person name="Daigneault M."/>
            <person name="Sibley C.D."/>
            <person name="White A."/>
            <person name="Strauss J."/>
            <person name="Allen-Vercoe E."/>
            <person name="Young S.K."/>
            <person name="Zeng Q."/>
            <person name="Gargeya S."/>
            <person name="Fitzgerald M."/>
            <person name="Haas B."/>
            <person name="Abouelleil A."/>
            <person name="Alvarado L."/>
            <person name="Arachchi H.M."/>
            <person name="Berlin A."/>
            <person name="Brown A."/>
            <person name="Chapman S.B."/>
            <person name="Chen Z."/>
            <person name="Dunbar C."/>
            <person name="Freedman E."/>
            <person name="Gearin G."/>
            <person name="Gellesch M."/>
            <person name="Goldberg J."/>
            <person name="Griggs A."/>
            <person name="Gujja S."/>
            <person name="Heilman E."/>
            <person name="Heiman D."/>
            <person name="Howarth C."/>
            <person name="Larson L."/>
            <person name="Lui A."/>
            <person name="MacDonald P.J.P."/>
            <person name="Mehta T."/>
            <person name="Montmayeur A."/>
            <person name="Murphy C."/>
            <person name="Neiman D."/>
            <person name="Pearson M."/>
            <person name="Priest M."/>
            <person name="Roberts A."/>
            <person name="Saif S."/>
            <person name="Shea T."/>
            <person name="Shenoy N."/>
            <person name="Sisk P."/>
            <person name="Stolte C."/>
            <person name="Sykes S."/>
            <person name="White J."/>
            <person name="Yandava C."/>
            <person name="Nusbaum C."/>
            <person name="Birren B."/>
        </authorList>
    </citation>
    <scope>NUCLEOTIDE SEQUENCE [LARGE SCALE GENOMIC DNA]</scope>
    <source>
        <strain evidence="10 11">29_1</strain>
    </source>
</reference>
<evidence type="ECO:0000256" key="6">
    <source>
        <dbReference type="ARBA" id="ARBA00023136"/>
    </source>
</evidence>
<evidence type="ECO:0000256" key="8">
    <source>
        <dbReference type="SAM" id="Phobius"/>
    </source>
</evidence>
<evidence type="ECO:0000256" key="3">
    <source>
        <dbReference type="ARBA" id="ARBA00022618"/>
    </source>
</evidence>
<dbReference type="Gene3D" id="3.40.50.10960">
    <property type="match status" value="1"/>
</dbReference>
<dbReference type="InterPro" id="IPR050487">
    <property type="entry name" value="FtsQ_DivIB"/>
</dbReference>
<keyword evidence="2" id="KW-1003">Cell membrane</keyword>
<dbReference type="OrthoDB" id="1654351at2"/>
<dbReference type="GeneID" id="78229823"/>
<keyword evidence="4 8" id="KW-0812">Transmembrane</keyword>
<keyword evidence="11" id="KW-1185">Reference proteome</keyword>
<keyword evidence="7" id="KW-0131">Cell cycle</keyword>
<keyword evidence="5 8" id="KW-1133">Transmembrane helix</keyword>
<dbReference type="RefSeq" id="WP_008788978.1">
    <property type="nucleotide sequence ID" value="NZ_AKCB01000001.1"/>
</dbReference>
<dbReference type="Proteomes" id="UP000003157">
    <property type="component" value="Unassembled WGS sequence"/>
</dbReference>
<dbReference type="GO" id="GO:0005886">
    <property type="term" value="C:plasma membrane"/>
    <property type="evidence" value="ECO:0007669"/>
    <property type="project" value="TreeGrafter"/>
</dbReference>
<keyword evidence="3" id="KW-0132">Cell division</keyword>
<proteinExistence type="predicted"/>
<feature type="domain" description="POTRA" evidence="9">
    <location>
        <begin position="50"/>
        <end position="118"/>
    </location>
</feature>
<evidence type="ECO:0000256" key="5">
    <source>
        <dbReference type="ARBA" id="ARBA00022989"/>
    </source>
</evidence>
<evidence type="ECO:0000256" key="7">
    <source>
        <dbReference type="ARBA" id="ARBA00023306"/>
    </source>
</evidence>
<dbReference type="Pfam" id="PF08478">
    <property type="entry name" value="POTRA_1"/>
    <property type="match status" value="1"/>
</dbReference>
<sequence>MNAVYHEYDENPVRKTLKQRKKKKLKRKVKILLVLCLLIILAFYLISDYSKVKSIHISGNSLTEKEEILEHITISQSSYYMFMNTHKIEKQIKLLPAIKEATVQCDWVGNIKIEVQEAQPIAYAKINKDIYEINNIGNIIKTTDQDRISLLKSLPYVSEFKEEKLLKQFAEGFKDVPTLMQNEISDIILSPQRGDETRLKCLLKGDKILYIRIEDLSTRLDDEIFNYEAYKTKYKDKYSFSIEGIHLYLE</sequence>
<dbReference type="eggNOG" id="COG1589">
    <property type="taxonomic scope" value="Bacteria"/>
</dbReference>
<comment type="subcellular location">
    <subcellularLocation>
        <location evidence="1">Membrane</location>
    </subcellularLocation>
</comment>